<name>A0A7W8DMR5_9BACT</name>
<dbReference type="Proteomes" id="UP000590740">
    <property type="component" value="Unassembled WGS sequence"/>
</dbReference>
<sequence length="166" mass="17520">MKILQLLALPLCFFLSNCVGPSYKIPAGYTGPMATLKNSGSAVSAVRAEIFNVYKIDGLHSNAKSPMATPYGGGPFVTLRESYIEIPAKKVIVNIVGHDLYAADGMALLGKLSGAERKPVSGDVELNPKPNGVYVVRGLLGKQSSSVWIEDAATGKPVTRKVVSGE</sequence>
<keyword evidence="2" id="KW-1185">Reference proteome</keyword>
<protein>
    <submittedName>
        <fullName evidence="1">Uncharacterized protein</fullName>
    </submittedName>
</protein>
<organism evidence="1 2">
    <name type="scientific">Prosthecobacter vanneervenii</name>
    <dbReference type="NCBI Taxonomy" id="48466"/>
    <lineage>
        <taxon>Bacteria</taxon>
        <taxon>Pseudomonadati</taxon>
        <taxon>Verrucomicrobiota</taxon>
        <taxon>Verrucomicrobiia</taxon>
        <taxon>Verrucomicrobiales</taxon>
        <taxon>Verrucomicrobiaceae</taxon>
        <taxon>Prosthecobacter</taxon>
    </lineage>
</organism>
<evidence type="ECO:0000313" key="1">
    <source>
        <dbReference type="EMBL" id="MBB5035315.1"/>
    </source>
</evidence>
<proteinExistence type="predicted"/>
<dbReference type="EMBL" id="JACHIG010000015">
    <property type="protein sequence ID" value="MBB5035315.1"/>
    <property type="molecule type" value="Genomic_DNA"/>
</dbReference>
<reference evidence="1 2" key="1">
    <citation type="submission" date="2020-08" db="EMBL/GenBank/DDBJ databases">
        <title>Genomic Encyclopedia of Type Strains, Phase IV (KMG-IV): sequencing the most valuable type-strain genomes for metagenomic binning, comparative biology and taxonomic classification.</title>
        <authorList>
            <person name="Goeker M."/>
        </authorList>
    </citation>
    <scope>NUCLEOTIDE SEQUENCE [LARGE SCALE GENOMIC DNA]</scope>
    <source>
        <strain evidence="1 2">DSM 12252</strain>
    </source>
</reference>
<dbReference type="AlphaFoldDB" id="A0A7W8DMR5"/>
<dbReference type="RefSeq" id="WP_184343974.1">
    <property type="nucleotide sequence ID" value="NZ_JACHIG010000015.1"/>
</dbReference>
<gene>
    <name evidence="1" type="ORF">HNQ65_004925</name>
</gene>
<accession>A0A7W8DMR5</accession>
<comment type="caution">
    <text evidence="1">The sequence shown here is derived from an EMBL/GenBank/DDBJ whole genome shotgun (WGS) entry which is preliminary data.</text>
</comment>
<evidence type="ECO:0000313" key="2">
    <source>
        <dbReference type="Proteomes" id="UP000590740"/>
    </source>
</evidence>